<dbReference type="InterPro" id="IPR003374">
    <property type="entry name" value="ApbE-like_sf"/>
</dbReference>
<dbReference type="PANTHER" id="PTHR30040">
    <property type="entry name" value="THIAMINE BIOSYNTHESIS LIPOPROTEIN APBE"/>
    <property type="match status" value="1"/>
</dbReference>
<evidence type="ECO:0000256" key="8">
    <source>
        <dbReference type="ARBA" id="ARBA00022842"/>
    </source>
</evidence>
<keyword evidence="8 11" id="KW-0460">Magnesium</keyword>
<gene>
    <name evidence="13" type="ORF">XpruCFBP8353_01635</name>
    <name evidence="14" type="ORF">XpruCFBP8354_01635</name>
</gene>
<feature type="binding site" evidence="12">
    <location>
        <position position="157"/>
    </location>
    <ligand>
        <name>Mg(2+)</name>
        <dbReference type="ChEBI" id="CHEBI:18420"/>
    </ligand>
</feature>
<comment type="catalytic activity">
    <reaction evidence="10 11">
        <text>L-threonyl-[protein] + FAD = FMN-L-threonyl-[protein] + AMP + H(+)</text>
        <dbReference type="Rhea" id="RHEA:36847"/>
        <dbReference type="Rhea" id="RHEA-COMP:11060"/>
        <dbReference type="Rhea" id="RHEA-COMP:11061"/>
        <dbReference type="ChEBI" id="CHEBI:15378"/>
        <dbReference type="ChEBI" id="CHEBI:30013"/>
        <dbReference type="ChEBI" id="CHEBI:57692"/>
        <dbReference type="ChEBI" id="CHEBI:74257"/>
        <dbReference type="ChEBI" id="CHEBI:456215"/>
        <dbReference type="EC" id="2.7.1.180"/>
    </reaction>
</comment>
<keyword evidence="16" id="KW-1185">Reference proteome</keyword>
<reference evidence="15 16" key="1">
    <citation type="submission" date="2017-11" db="EMBL/GenBank/DDBJ databases">
        <title>Xanthomonas prunicola sp. nov., a novel pathogen that affects nectarine (Prunus persica var. nectarine) trees.</title>
        <authorList>
            <person name="Lopez M."/>
            <person name="Lopez-Soriano P."/>
            <person name="Garita-Cambronero J."/>
            <person name="Beltran C."/>
            <person name="Taghouti G."/>
            <person name="Portier P."/>
            <person name="Cubero J."/>
            <person name="Fischer-Le Saux M."/>
            <person name="Marco-Noales E."/>
        </authorList>
    </citation>
    <scope>NUCLEOTIDE SEQUENCE [LARGE SCALE GENOMIC DNA]</scope>
    <source>
        <strain evidence="13 15">CFBP8353</strain>
        <strain evidence="14 16">CFBP8354</strain>
    </source>
</reference>
<evidence type="ECO:0000256" key="6">
    <source>
        <dbReference type="ARBA" id="ARBA00022723"/>
    </source>
</evidence>
<accession>A0A2N3RMW5</accession>
<sequence length="326" mass="34377">MPAAPSADHDIATLGGRSMGTTWSVKLVVPRGRDLHPLHACIQDALDRVVAQMSTWEAASDISRYNRAPAGSWHTLPEDFHAVLSAALEIARASNGAFDPTIGPMVELWGFGASGGSQRVPSREQIALANLRCGWQRLDLDGMRVLQPGAVALDLSGIAKGFGVDSVHRALVHADIASALIEVGGELFGYGRKPDGSAWRVLVESAPDEDAGAALPARVLALDGLAVATSGDRWHRFDADGIRYAHTFDPRTGAPVPHAPAAVTVLAREAMHADAWATAMTVLGVDAGLAYARTAQLAVRFLSRSNGALHESMSPTFEQQLAASCA</sequence>
<dbReference type="Proteomes" id="UP000233748">
    <property type="component" value="Unassembled WGS sequence"/>
</dbReference>
<evidence type="ECO:0000256" key="12">
    <source>
        <dbReference type="PIRSR" id="PIRSR006268-2"/>
    </source>
</evidence>
<organism evidence="13 15">
    <name type="scientific">Xanthomonas prunicola</name>
    <dbReference type="NCBI Taxonomy" id="2053930"/>
    <lineage>
        <taxon>Bacteria</taxon>
        <taxon>Pseudomonadati</taxon>
        <taxon>Pseudomonadota</taxon>
        <taxon>Gammaproteobacteria</taxon>
        <taxon>Lysobacterales</taxon>
        <taxon>Lysobacteraceae</taxon>
        <taxon>Xanthomonas</taxon>
    </lineage>
</organism>
<dbReference type="GO" id="GO:0046872">
    <property type="term" value="F:metal ion binding"/>
    <property type="evidence" value="ECO:0007669"/>
    <property type="project" value="UniProtKB-UniRule"/>
</dbReference>
<keyword evidence="5 11" id="KW-0808">Transferase</keyword>
<comment type="cofactor">
    <cofactor evidence="12">
        <name>Mg(2+)</name>
        <dbReference type="ChEBI" id="CHEBI:18420"/>
    </cofactor>
    <cofactor evidence="12">
        <name>Mn(2+)</name>
        <dbReference type="ChEBI" id="CHEBI:29035"/>
    </cofactor>
    <text evidence="12">Magnesium. Can also use manganese.</text>
</comment>
<keyword evidence="6 11" id="KW-0479">Metal-binding</keyword>
<evidence type="ECO:0000256" key="11">
    <source>
        <dbReference type="PIRNR" id="PIRNR006268"/>
    </source>
</evidence>
<keyword evidence="4 11" id="KW-0285">Flavoprotein</keyword>
<dbReference type="Gene3D" id="3.10.520.10">
    <property type="entry name" value="ApbE-like domains"/>
    <property type="match status" value="1"/>
</dbReference>
<evidence type="ECO:0000256" key="9">
    <source>
        <dbReference type="ARBA" id="ARBA00031306"/>
    </source>
</evidence>
<dbReference type="GO" id="GO:0016740">
    <property type="term" value="F:transferase activity"/>
    <property type="evidence" value="ECO:0007669"/>
    <property type="project" value="UniProtKB-UniRule"/>
</dbReference>
<dbReference type="RefSeq" id="WP_101361640.1">
    <property type="nucleotide sequence ID" value="NZ_PHKV01000001.1"/>
</dbReference>
<dbReference type="EMBL" id="PHKW01000001">
    <property type="protein sequence ID" value="PKV18126.1"/>
    <property type="molecule type" value="Genomic_DNA"/>
</dbReference>
<evidence type="ECO:0000256" key="4">
    <source>
        <dbReference type="ARBA" id="ARBA00022630"/>
    </source>
</evidence>
<protein>
    <recommendedName>
        <fullName evidence="3 11">FAD:protein FMN transferase</fullName>
        <ecNumber evidence="2 11">2.7.1.180</ecNumber>
    </recommendedName>
    <alternativeName>
        <fullName evidence="9 11">Flavin transferase</fullName>
    </alternativeName>
</protein>
<dbReference type="SUPFAM" id="SSF143631">
    <property type="entry name" value="ApbE-like"/>
    <property type="match status" value="1"/>
</dbReference>
<comment type="caution">
    <text evidence="13">The sequence shown here is derived from an EMBL/GenBank/DDBJ whole genome shotgun (WGS) entry which is preliminary data.</text>
</comment>
<proteinExistence type="inferred from homology"/>
<evidence type="ECO:0000313" key="16">
    <source>
        <dbReference type="Proteomes" id="UP000233748"/>
    </source>
</evidence>
<evidence type="ECO:0000256" key="1">
    <source>
        <dbReference type="ARBA" id="ARBA00008282"/>
    </source>
</evidence>
<feature type="binding site" evidence="12">
    <location>
        <position position="278"/>
    </location>
    <ligand>
        <name>Mg(2+)</name>
        <dbReference type="ChEBI" id="CHEBI:18420"/>
    </ligand>
</feature>
<dbReference type="PIRSF" id="PIRSF006268">
    <property type="entry name" value="ApbE"/>
    <property type="match status" value="1"/>
</dbReference>
<feature type="binding site" evidence="12">
    <location>
        <position position="274"/>
    </location>
    <ligand>
        <name>Mg(2+)</name>
        <dbReference type="ChEBI" id="CHEBI:18420"/>
    </ligand>
</feature>
<evidence type="ECO:0000313" key="14">
    <source>
        <dbReference type="EMBL" id="PKV18126.1"/>
    </source>
</evidence>
<dbReference type="Proteomes" id="UP000233720">
    <property type="component" value="Unassembled WGS sequence"/>
</dbReference>
<dbReference type="Pfam" id="PF02424">
    <property type="entry name" value="ApbE"/>
    <property type="match status" value="1"/>
</dbReference>
<evidence type="ECO:0000313" key="15">
    <source>
        <dbReference type="Proteomes" id="UP000233720"/>
    </source>
</evidence>
<comment type="similarity">
    <text evidence="1 11">Belongs to the ApbE family.</text>
</comment>
<dbReference type="InterPro" id="IPR024932">
    <property type="entry name" value="ApbE"/>
</dbReference>
<keyword evidence="7 11" id="KW-0274">FAD</keyword>
<dbReference type="EMBL" id="PHKV01000001">
    <property type="protein sequence ID" value="PKV13846.1"/>
    <property type="molecule type" value="Genomic_DNA"/>
</dbReference>
<dbReference type="AlphaFoldDB" id="A0A2N3RMW5"/>
<evidence type="ECO:0000256" key="3">
    <source>
        <dbReference type="ARBA" id="ARBA00016337"/>
    </source>
</evidence>
<evidence type="ECO:0000256" key="7">
    <source>
        <dbReference type="ARBA" id="ARBA00022827"/>
    </source>
</evidence>
<evidence type="ECO:0000256" key="10">
    <source>
        <dbReference type="ARBA" id="ARBA00048540"/>
    </source>
</evidence>
<dbReference type="EC" id="2.7.1.180" evidence="2 11"/>
<evidence type="ECO:0000256" key="5">
    <source>
        <dbReference type="ARBA" id="ARBA00022679"/>
    </source>
</evidence>
<evidence type="ECO:0000313" key="13">
    <source>
        <dbReference type="EMBL" id="PKV13846.1"/>
    </source>
</evidence>
<dbReference type="OrthoDB" id="9778595at2"/>
<name>A0A2N3RMW5_9XANT</name>
<dbReference type="PANTHER" id="PTHR30040:SF2">
    <property type="entry name" value="FAD:PROTEIN FMN TRANSFERASE"/>
    <property type="match status" value="1"/>
</dbReference>
<evidence type="ECO:0000256" key="2">
    <source>
        <dbReference type="ARBA" id="ARBA00011955"/>
    </source>
</evidence>